<feature type="domain" description="Response regulatory" evidence="2">
    <location>
        <begin position="5"/>
        <end position="125"/>
    </location>
</feature>
<dbReference type="SUPFAM" id="SSF52172">
    <property type="entry name" value="CheY-like"/>
    <property type="match status" value="1"/>
</dbReference>
<dbReference type="Pfam" id="PF04397">
    <property type="entry name" value="LytTR"/>
    <property type="match status" value="1"/>
</dbReference>
<organism evidence="4 5">
    <name type="scientific">Runella salmonicolor</name>
    <dbReference type="NCBI Taxonomy" id="2950278"/>
    <lineage>
        <taxon>Bacteria</taxon>
        <taxon>Pseudomonadati</taxon>
        <taxon>Bacteroidota</taxon>
        <taxon>Cytophagia</taxon>
        <taxon>Cytophagales</taxon>
        <taxon>Spirosomataceae</taxon>
        <taxon>Runella</taxon>
    </lineage>
</organism>
<evidence type="ECO:0000256" key="1">
    <source>
        <dbReference type="PROSITE-ProRule" id="PRU00169"/>
    </source>
</evidence>
<feature type="domain" description="HTH LytTR-type" evidence="3">
    <location>
        <begin position="164"/>
        <end position="266"/>
    </location>
</feature>
<dbReference type="InterPro" id="IPR046947">
    <property type="entry name" value="LytR-like"/>
</dbReference>
<evidence type="ECO:0000313" key="4">
    <source>
        <dbReference type="EMBL" id="MCP1382696.1"/>
    </source>
</evidence>
<dbReference type="Proteomes" id="UP001204772">
    <property type="component" value="Unassembled WGS sequence"/>
</dbReference>
<proteinExistence type="predicted"/>
<reference evidence="4 5" key="1">
    <citation type="submission" date="2022-06" db="EMBL/GenBank/DDBJ databases">
        <title>Runella sp. S5 genome sequencing.</title>
        <authorList>
            <person name="Park S."/>
        </authorList>
    </citation>
    <scope>NUCLEOTIDE SEQUENCE [LARGE SCALE GENOMIC DNA]</scope>
    <source>
        <strain evidence="4 5">S5</strain>
    </source>
</reference>
<dbReference type="SMART" id="SM00850">
    <property type="entry name" value="LytTR"/>
    <property type="match status" value="1"/>
</dbReference>
<dbReference type="InterPro" id="IPR001789">
    <property type="entry name" value="Sig_transdc_resp-reg_receiver"/>
</dbReference>
<dbReference type="PANTHER" id="PTHR37299">
    <property type="entry name" value="TRANSCRIPTIONAL REGULATOR-RELATED"/>
    <property type="match status" value="1"/>
</dbReference>
<keyword evidence="1" id="KW-0597">Phosphoprotein</keyword>
<dbReference type="InterPro" id="IPR007492">
    <property type="entry name" value="LytTR_DNA-bd_dom"/>
</dbReference>
<sequence length="276" mass="32143">MKTLRTIIADDSEPQLNAICRELKMFCPQVNIVAKTLTLDDTALAIKTYDPELLLLDVEFHYDETSFNLIEQCRSEGDIRFQLIFMSGHAREKNYATLAADYSALQCLQKPIDPQKLKEAVLKAEAWFAYQEVKGQQEAIKIYNQQVELMTKLLKTKDFRQPFFVRSVRSQWINLDPKEVLYLESDGKQTIFYLTDKRQVVGMELIGFYEFLSENYSFLRVHQSYIVNLDNMSLFHSQENYVRMSDGKVISPSRQGATLLRERFSQQYAPLPKTTD</sequence>
<comment type="caution">
    <text evidence="4">The sequence shown here is derived from an EMBL/GenBank/DDBJ whole genome shotgun (WGS) entry which is preliminary data.</text>
</comment>
<dbReference type="PROSITE" id="PS50110">
    <property type="entry name" value="RESPONSE_REGULATORY"/>
    <property type="match status" value="1"/>
</dbReference>
<dbReference type="PROSITE" id="PS50930">
    <property type="entry name" value="HTH_LYTTR"/>
    <property type="match status" value="1"/>
</dbReference>
<evidence type="ECO:0000259" key="3">
    <source>
        <dbReference type="PROSITE" id="PS50930"/>
    </source>
</evidence>
<dbReference type="PANTHER" id="PTHR37299:SF1">
    <property type="entry name" value="STAGE 0 SPORULATION PROTEIN A HOMOLOG"/>
    <property type="match status" value="1"/>
</dbReference>
<evidence type="ECO:0000259" key="2">
    <source>
        <dbReference type="PROSITE" id="PS50110"/>
    </source>
</evidence>
<dbReference type="Gene3D" id="2.40.50.1020">
    <property type="entry name" value="LytTr DNA-binding domain"/>
    <property type="match status" value="1"/>
</dbReference>
<name>A0ABT1FLR5_9BACT</name>
<dbReference type="InterPro" id="IPR011006">
    <property type="entry name" value="CheY-like_superfamily"/>
</dbReference>
<gene>
    <name evidence="4" type="ORF">NCI00_09695</name>
</gene>
<dbReference type="RefSeq" id="WP_253526950.1">
    <property type="nucleotide sequence ID" value="NZ_JAMZEL010000003.1"/>
</dbReference>
<protein>
    <submittedName>
        <fullName evidence="4">LytTR family transcriptional regulator DNA-binding domain-containing protein</fullName>
    </submittedName>
</protein>
<dbReference type="EMBL" id="JAMZEL010000003">
    <property type="protein sequence ID" value="MCP1382696.1"/>
    <property type="molecule type" value="Genomic_DNA"/>
</dbReference>
<accession>A0ABT1FLR5</accession>
<evidence type="ECO:0000313" key="5">
    <source>
        <dbReference type="Proteomes" id="UP001204772"/>
    </source>
</evidence>
<dbReference type="Gene3D" id="3.40.50.2300">
    <property type="match status" value="1"/>
</dbReference>
<feature type="modified residue" description="4-aspartylphosphate" evidence="1">
    <location>
        <position position="57"/>
    </location>
</feature>
<dbReference type="GO" id="GO:0003677">
    <property type="term" value="F:DNA binding"/>
    <property type="evidence" value="ECO:0007669"/>
    <property type="project" value="UniProtKB-KW"/>
</dbReference>
<keyword evidence="5" id="KW-1185">Reference proteome</keyword>
<keyword evidence="4" id="KW-0238">DNA-binding</keyword>